<evidence type="ECO:0000259" key="2">
    <source>
        <dbReference type="Pfam" id="PF14258"/>
    </source>
</evidence>
<keyword evidence="4" id="KW-1185">Reference proteome</keyword>
<dbReference type="Pfam" id="PF14258">
    <property type="entry name" value="DUF4350"/>
    <property type="match status" value="1"/>
</dbReference>
<dbReference type="InterPro" id="IPR025646">
    <property type="entry name" value="DUF4350"/>
</dbReference>
<evidence type="ECO:0000313" key="4">
    <source>
        <dbReference type="Proteomes" id="UP000242469"/>
    </source>
</evidence>
<name>A0A1H4ETP4_9GAMM</name>
<sequence>MGATILRILIVLLLVWIGYLVAANLERHTEVVDNGPSPEVQRNRYYAAGAFLEQRGLGVDHSRYPVNPEALAAQDTLLLTDTEYLANDPEAVHQLLLWVRSGGHLIWPYTSEVEAQPLAEALGIQLERKQSDEAQGKQLNRSKTTASDPETSTVSAPTPDELSEDKARANQASETEAADVSARERVRVNIRQREADIQQEQLSRFAPLGGPNMLIQQAGSMSLSPTLAEPGEGIYPTVEAVSRSGNGVDMLLLSLGQGEVAVLKDVSIWSNYDIGLFDHAHLLGWLTRNSARVHIQRYSQWPPLSQLIWTYAPEALLAGSALLLGWLLHLGRRFGPIRRPGLQQRRSLGEHVEAVARFHYQYGQVDYLLAPLRRQITQRAARLQLGFERLSPERQCEAITRLATLQPEEATQALMPREHYNATELVDTVQLLIRIRNRL</sequence>
<dbReference type="AlphaFoldDB" id="A0A1H4ETP4"/>
<feature type="domain" description="DUF4350" evidence="2">
    <location>
        <begin position="41"/>
        <end position="286"/>
    </location>
</feature>
<feature type="region of interest" description="Disordered" evidence="1">
    <location>
        <begin position="129"/>
        <end position="181"/>
    </location>
</feature>
<gene>
    <name evidence="3" type="ORF">SAMN02745729_10946</name>
</gene>
<feature type="compositionally biased region" description="Polar residues" evidence="1">
    <location>
        <begin position="137"/>
        <end position="156"/>
    </location>
</feature>
<protein>
    <recommendedName>
        <fullName evidence="2">DUF4350 domain-containing protein</fullName>
    </recommendedName>
</protein>
<evidence type="ECO:0000256" key="1">
    <source>
        <dbReference type="SAM" id="MobiDB-lite"/>
    </source>
</evidence>
<dbReference type="Proteomes" id="UP000242469">
    <property type="component" value="Unassembled WGS sequence"/>
</dbReference>
<organism evidence="3 4">
    <name type="scientific">Marinobacterium iners DSM 11526</name>
    <dbReference type="NCBI Taxonomy" id="1122198"/>
    <lineage>
        <taxon>Bacteria</taxon>
        <taxon>Pseudomonadati</taxon>
        <taxon>Pseudomonadota</taxon>
        <taxon>Gammaproteobacteria</taxon>
        <taxon>Oceanospirillales</taxon>
        <taxon>Oceanospirillaceae</taxon>
        <taxon>Marinobacterium</taxon>
    </lineage>
</organism>
<accession>A0A1H4ETP4</accession>
<dbReference type="OrthoDB" id="6638317at2"/>
<proteinExistence type="predicted"/>
<evidence type="ECO:0000313" key="3">
    <source>
        <dbReference type="EMBL" id="SEA87900.1"/>
    </source>
</evidence>
<dbReference type="STRING" id="1122198.SAMN02745729_10946"/>
<dbReference type="EMBL" id="FNRJ01000009">
    <property type="protein sequence ID" value="SEA87900.1"/>
    <property type="molecule type" value="Genomic_DNA"/>
</dbReference>
<reference evidence="4" key="1">
    <citation type="submission" date="2016-10" db="EMBL/GenBank/DDBJ databases">
        <authorList>
            <person name="Varghese N."/>
            <person name="Submissions S."/>
        </authorList>
    </citation>
    <scope>NUCLEOTIDE SEQUENCE [LARGE SCALE GENOMIC DNA]</scope>
    <source>
        <strain evidence="4">DSM 11526</strain>
    </source>
</reference>
<dbReference type="RefSeq" id="WP_091826811.1">
    <property type="nucleotide sequence ID" value="NZ_FNRJ01000009.1"/>
</dbReference>